<keyword evidence="5 8" id="KW-0812">Transmembrane</keyword>
<reference evidence="9" key="2">
    <citation type="submission" date="2021-04" db="EMBL/GenBank/DDBJ databases">
        <authorList>
            <person name="Gilroy R."/>
        </authorList>
    </citation>
    <scope>NUCLEOTIDE SEQUENCE</scope>
    <source>
        <strain evidence="9">ChiHejej3B27-3195</strain>
    </source>
</reference>
<dbReference type="InterPro" id="IPR002781">
    <property type="entry name" value="TM_pro_TauE-like"/>
</dbReference>
<feature type="transmembrane region" description="Helical" evidence="8">
    <location>
        <begin position="43"/>
        <end position="64"/>
    </location>
</feature>
<dbReference type="EMBL" id="DXGD01000093">
    <property type="protein sequence ID" value="HIW98993.1"/>
    <property type="molecule type" value="Genomic_DNA"/>
</dbReference>
<evidence type="ECO:0000313" key="9">
    <source>
        <dbReference type="EMBL" id="HIW98993.1"/>
    </source>
</evidence>
<comment type="subcellular location">
    <subcellularLocation>
        <location evidence="1 8">Cell membrane</location>
        <topology evidence="1 8">Multi-pass membrane protein</topology>
    </subcellularLocation>
</comment>
<keyword evidence="7 8" id="KW-0472">Membrane</keyword>
<feature type="transmembrane region" description="Helical" evidence="8">
    <location>
        <begin position="96"/>
        <end position="116"/>
    </location>
</feature>
<evidence type="ECO:0000256" key="8">
    <source>
        <dbReference type="RuleBase" id="RU363041"/>
    </source>
</evidence>
<evidence type="ECO:0000256" key="3">
    <source>
        <dbReference type="ARBA" id="ARBA00022448"/>
    </source>
</evidence>
<dbReference type="AlphaFoldDB" id="A0A9D1URU4"/>
<dbReference type="Pfam" id="PF01925">
    <property type="entry name" value="TauE"/>
    <property type="match status" value="1"/>
</dbReference>
<keyword evidence="4 8" id="KW-1003">Cell membrane</keyword>
<dbReference type="Proteomes" id="UP000824151">
    <property type="component" value="Unassembled WGS sequence"/>
</dbReference>
<dbReference type="GO" id="GO:0005886">
    <property type="term" value="C:plasma membrane"/>
    <property type="evidence" value="ECO:0007669"/>
    <property type="project" value="UniProtKB-SubCell"/>
</dbReference>
<evidence type="ECO:0000256" key="7">
    <source>
        <dbReference type="ARBA" id="ARBA00023136"/>
    </source>
</evidence>
<protein>
    <recommendedName>
        <fullName evidence="8">Probable membrane transporter protein</fullName>
    </recommendedName>
</protein>
<evidence type="ECO:0000256" key="4">
    <source>
        <dbReference type="ARBA" id="ARBA00022475"/>
    </source>
</evidence>
<organism evidence="9 10">
    <name type="scientific">Candidatus Nesterenkonia stercoripullorum</name>
    <dbReference type="NCBI Taxonomy" id="2838701"/>
    <lineage>
        <taxon>Bacteria</taxon>
        <taxon>Bacillati</taxon>
        <taxon>Actinomycetota</taxon>
        <taxon>Actinomycetes</taxon>
        <taxon>Micrococcales</taxon>
        <taxon>Micrococcaceae</taxon>
        <taxon>Nesterenkonia</taxon>
    </lineage>
</organism>
<name>A0A9D1URU4_9MICC</name>
<accession>A0A9D1URU4</accession>
<evidence type="ECO:0000256" key="5">
    <source>
        <dbReference type="ARBA" id="ARBA00022692"/>
    </source>
</evidence>
<dbReference type="PANTHER" id="PTHR30269:SF37">
    <property type="entry name" value="MEMBRANE TRANSPORTER PROTEIN"/>
    <property type="match status" value="1"/>
</dbReference>
<evidence type="ECO:0000256" key="6">
    <source>
        <dbReference type="ARBA" id="ARBA00022989"/>
    </source>
</evidence>
<keyword evidence="6 8" id="KW-1133">Transmembrane helix</keyword>
<dbReference type="PANTHER" id="PTHR30269">
    <property type="entry name" value="TRANSMEMBRANE PROTEIN YFCA"/>
    <property type="match status" value="1"/>
</dbReference>
<comment type="caution">
    <text evidence="9">The sequence shown here is derived from an EMBL/GenBank/DDBJ whole genome shotgun (WGS) entry which is preliminary data.</text>
</comment>
<dbReference type="InterPro" id="IPR052017">
    <property type="entry name" value="TSUP"/>
</dbReference>
<feature type="transmembrane region" description="Helical" evidence="8">
    <location>
        <begin position="162"/>
        <end position="180"/>
    </location>
</feature>
<feature type="transmembrane region" description="Helical" evidence="8">
    <location>
        <begin position="256"/>
        <end position="274"/>
    </location>
</feature>
<evidence type="ECO:0000313" key="10">
    <source>
        <dbReference type="Proteomes" id="UP000824151"/>
    </source>
</evidence>
<proteinExistence type="inferred from homology"/>
<comment type="similarity">
    <text evidence="2 8">Belongs to the 4-toluene sulfonate uptake permease (TSUP) (TC 2.A.102) family.</text>
</comment>
<feature type="transmembrane region" description="Helical" evidence="8">
    <location>
        <begin position="71"/>
        <end position="90"/>
    </location>
</feature>
<feature type="transmembrane region" description="Helical" evidence="8">
    <location>
        <begin position="223"/>
        <end position="244"/>
    </location>
</feature>
<evidence type="ECO:0000256" key="2">
    <source>
        <dbReference type="ARBA" id="ARBA00009142"/>
    </source>
</evidence>
<reference evidence="9" key="1">
    <citation type="journal article" date="2021" name="PeerJ">
        <title>Extensive microbial diversity within the chicken gut microbiome revealed by metagenomics and culture.</title>
        <authorList>
            <person name="Gilroy R."/>
            <person name="Ravi A."/>
            <person name="Getino M."/>
            <person name="Pursley I."/>
            <person name="Horton D.L."/>
            <person name="Alikhan N.F."/>
            <person name="Baker D."/>
            <person name="Gharbi K."/>
            <person name="Hall N."/>
            <person name="Watson M."/>
            <person name="Adriaenssens E.M."/>
            <person name="Foster-Nyarko E."/>
            <person name="Jarju S."/>
            <person name="Secka A."/>
            <person name="Antonio M."/>
            <person name="Oren A."/>
            <person name="Chaudhuri R.R."/>
            <person name="La Ragione R."/>
            <person name="Hildebrand F."/>
            <person name="Pallen M.J."/>
        </authorList>
    </citation>
    <scope>NUCLEOTIDE SEQUENCE</scope>
    <source>
        <strain evidence="9">ChiHejej3B27-3195</strain>
    </source>
</reference>
<evidence type="ECO:0000256" key="1">
    <source>
        <dbReference type="ARBA" id="ARBA00004651"/>
    </source>
</evidence>
<sequence length="278" mass="28444">MELLPLAFAAVAVVVGATLQRVSGFGVGLVVAPTLSVVMGPGVGVLLTNMTTVVSGLVIMLAVWRHIDWRRFWLIGPMTVIGAFAGAWLVGQLATGWLSIILGTLVGIALICAVGLPRLPLAQGPLPALTSGVIGGFFNTTSGVAGPVFAVYSRLSRWDQRAFAATLQPLFITMGLASIITKITMGSLEEHFDDAAAGGFLGLSDSWLDAAASVGISGAVADLGLVFLGIVLMVMLGALLGSRLSRVLAALTARRIAMTVAGLGAAAAIVRGILELLG</sequence>
<keyword evidence="3" id="KW-0813">Transport</keyword>
<gene>
    <name evidence="9" type="ORF">H9871_02505</name>
</gene>